<dbReference type="PANTHER" id="PTHR43163">
    <property type="entry name" value="DIPEPTIDE TRANSPORT SYSTEM PERMEASE PROTEIN DPPB-RELATED"/>
    <property type="match status" value="1"/>
</dbReference>
<keyword evidence="3" id="KW-1003">Cell membrane</keyword>
<dbReference type="PANTHER" id="PTHR43163:SF4">
    <property type="entry name" value="PUTRESCINE EXPORT SYSTEM PERMEASE PROTEIN SAPB"/>
    <property type="match status" value="1"/>
</dbReference>
<protein>
    <submittedName>
        <fullName evidence="11">Antimicrobial peptide transporter subunit</fullName>
    </submittedName>
</protein>
<feature type="transmembrane region" description="Helical" evidence="9">
    <location>
        <begin position="84"/>
        <end position="102"/>
    </location>
</feature>
<name>A0A377J0S7_9PAST</name>
<keyword evidence="4" id="KW-0997">Cell inner membrane</keyword>
<evidence type="ECO:0000256" key="2">
    <source>
        <dbReference type="ARBA" id="ARBA00022448"/>
    </source>
</evidence>
<evidence type="ECO:0000313" key="12">
    <source>
        <dbReference type="Proteomes" id="UP000255264"/>
    </source>
</evidence>
<keyword evidence="12" id="KW-1185">Reference proteome</keyword>
<keyword evidence="2 9" id="KW-0813">Transport</keyword>
<dbReference type="AlphaFoldDB" id="A0A377J0S7"/>
<comment type="subcellular location">
    <subcellularLocation>
        <location evidence="1">Cell inner membrane</location>
        <topology evidence="1">Multi-pass membrane protein</topology>
    </subcellularLocation>
    <subcellularLocation>
        <location evidence="9">Cell membrane</location>
        <topology evidence="9">Multi-pass membrane protein</topology>
    </subcellularLocation>
</comment>
<reference evidence="11 12" key="1">
    <citation type="submission" date="2018-06" db="EMBL/GenBank/DDBJ databases">
        <authorList>
            <consortium name="Pathogen Informatics"/>
            <person name="Doyle S."/>
        </authorList>
    </citation>
    <scope>NUCLEOTIDE SEQUENCE [LARGE SCALE GENOMIC DNA]</scope>
    <source>
        <strain evidence="11 12">NCTC13335</strain>
    </source>
</reference>
<proteinExistence type="inferred from homology"/>
<evidence type="ECO:0000256" key="6">
    <source>
        <dbReference type="ARBA" id="ARBA00022989"/>
    </source>
</evidence>
<keyword evidence="6 9" id="KW-1133">Transmembrane helix</keyword>
<dbReference type="OrthoDB" id="9805855at2"/>
<dbReference type="InterPro" id="IPR000515">
    <property type="entry name" value="MetI-like"/>
</dbReference>
<dbReference type="Gene3D" id="1.10.3720.10">
    <property type="entry name" value="MetI-like"/>
    <property type="match status" value="1"/>
</dbReference>
<evidence type="ECO:0000256" key="7">
    <source>
        <dbReference type="ARBA" id="ARBA00023136"/>
    </source>
</evidence>
<dbReference type="Proteomes" id="UP000255264">
    <property type="component" value="Unassembled WGS sequence"/>
</dbReference>
<dbReference type="InterPro" id="IPR035906">
    <property type="entry name" value="MetI-like_sf"/>
</dbReference>
<evidence type="ECO:0000256" key="9">
    <source>
        <dbReference type="RuleBase" id="RU363032"/>
    </source>
</evidence>
<gene>
    <name evidence="11" type="primary">sapB_2</name>
    <name evidence="11" type="ORF">NCTC13335_01928</name>
</gene>
<evidence type="ECO:0000313" key="11">
    <source>
        <dbReference type="EMBL" id="STO94012.1"/>
    </source>
</evidence>
<feature type="transmembrane region" description="Helical" evidence="9">
    <location>
        <begin position="180"/>
        <end position="203"/>
    </location>
</feature>
<dbReference type="SUPFAM" id="SSF161098">
    <property type="entry name" value="MetI-like"/>
    <property type="match status" value="1"/>
</dbReference>
<keyword evidence="5 9" id="KW-0812">Transmembrane</keyword>
<comment type="similarity">
    <text evidence="8">Belongs to the binding-protein-dependent transport system permease family. OppBC subfamily.</text>
</comment>
<organism evidence="11 12">
    <name type="scientific">Haemophilus pittmaniae</name>
    <dbReference type="NCBI Taxonomy" id="249188"/>
    <lineage>
        <taxon>Bacteria</taxon>
        <taxon>Pseudomonadati</taxon>
        <taxon>Pseudomonadota</taxon>
        <taxon>Gammaproteobacteria</taxon>
        <taxon>Pasteurellales</taxon>
        <taxon>Pasteurellaceae</taxon>
        <taxon>Haemophilus</taxon>
    </lineage>
</organism>
<accession>A0A377J0S7</accession>
<dbReference type="CDD" id="cd06261">
    <property type="entry name" value="TM_PBP2"/>
    <property type="match status" value="1"/>
</dbReference>
<evidence type="ECO:0000256" key="4">
    <source>
        <dbReference type="ARBA" id="ARBA00022519"/>
    </source>
</evidence>
<evidence type="ECO:0000256" key="5">
    <source>
        <dbReference type="ARBA" id="ARBA00022692"/>
    </source>
</evidence>
<dbReference type="GO" id="GO:0005886">
    <property type="term" value="C:plasma membrane"/>
    <property type="evidence" value="ECO:0007669"/>
    <property type="project" value="UniProtKB-SubCell"/>
</dbReference>
<dbReference type="GO" id="GO:0071916">
    <property type="term" value="F:dipeptide transmembrane transporter activity"/>
    <property type="evidence" value="ECO:0007669"/>
    <property type="project" value="TreeGrafter"/>
</dbReference>
<evidence type="ECO:0000256" key="3">
    <source>
        <dbReference type="ARBA" id="ARBA00022475"/>
    </source>
</evidence>
<feature type="transmembrane region" description="Helical" evidence="9">
    <location>
        <begin position="114"/>
        <end position="138"/>
    </location>
</feature>
<sequence length="321" mass="36513">MLSSAIRHLFWMLILLLILSLLSFSILLRDPLNAELVTNSLLHSYWSYVKRLLHGDFGITYNGGESLWGLISTVLPPTLELCTTALLLAFLFAIPLGIISAIENQRFFARALQGFSAFGLSIPVFWLAPILLYFAAIYHWEIAASGQYNLLYEIPTVSGFPVIDVWFVDAPYRIKIVQNVLQHLALPSLILCILPAMEFIRIIQARSEFLLNQNYAKIAVTRGWSKWKILHRYVFRNTFPLLLPQLTRVFTLVLTQCMLVETVLSWPGIGRWLIDAVTQQDYNSIAAGVVVIGICIIIIDTFAKSVMFILDPYNKKGWYAR</sequence>
<dbReference type="Pfam" id="PF00528">
    <property type="entry name" value="BPD_transp_1"/>
    <property type="match status" value="1"/>
</dbReference>
<evidence type="ECO:0000256" key="8">
    <source>
        <dbReference type="ARBA" id="ARBA00024202"/>
    </source>
</evidence>
<feature type="domain" description="ABC transmembrane type-1" evidence="10">
    <location>
        <begin position="75"/>
        <end position="303"/>
    </location>
</feature>
<dbReference type="EMBL" id="UGHS01000004">
    <property type="protein sequence ID" value="STO94012.1"/>
    <property type="molecule type" value="Genomic_DNA"/>
</dbReference>
<feature type="transmembrane region" description="Helical" evidence="9">
    <location>
        <begin position="285"/>
        <end position="310"/>
    </location>
</feature>
<evidence type="ECO:0000259" key="10">
    <source>
        <dbReference type="PROSITE" id="PS50928"/>
    </source>
</evidence>
<dbReference type="PROSITE" id="PS50928">
    <property type="entry name" value="ABC_TM1"/>
    <property type="match status" value="1"/>
</dbReference>
<dbReference type="RefSeq" id="WP_115003559.1">
    <property type="nucleotide sequence ID" value="NZ_UGHS01000004.1"/>
</dbReference>
<keyword evidence="7 9" id="KW-0472">Membrane</keyword>
<evidence type="ECO:0000256" key="1">
    <source>
        <dbReference type="ARBA" id="ARBA00004429"/>
    </source>
</evidence>